<evidence type="ECO:0000313" key="3">
    <source>
        <dbReference type="Proteomes" id="UP000245683"/>
    </source>
</evidence>
<keyword evidence="1" id="KW-0472">Membrane</keyword>
<keyword evidence="1" id="KW-0812">Transmembrane</keyword>
<keyword evidence="3" id="KW-1185">Reference proteome</keyword>
<organism evidence="2 3">
    <name type="scientific">Micromonospora globispora</name>
    <dbReference type="NCBI Taxonomy" id="1450148"/>
    <lineage>
        <taxon>Bacteria</taxon>
        <taxon>Bacillati</taxon>
        <taxon>Actinomycetota</taxon>
        <taxon>Actinomycetes</taxon>
        <taxon>Micromonosporales</taxon>
        <taxon>Micromonosporaceae</taxon>
        <taxon>Micromonospora</taxon>
    </lineage>
</organism>
<protein>
    <submittedName>
        <fullName evidence="2">Uncharacterized protein</fullName>
    </submittedName>
</protein>
<dbReference type="AlphaFoldDB" id="A0A317JTV8"/>
<accession>A0A317JTV8</accession>
<keyword evidence="1" id="KW-1133">Transmembrane helix</keyword>
<sequence length="77" mass="7840">MTEDVDPVHRRVIAVAALLAMCSVACLVDAAAALSRLARIGAVAPALRAAADDTQDPEAIITTVRSHMVFNAAVGGA</sequence>
<dbReference type="EMBL" id="QGSV01000345">
    <property type="protein sequence ID" value="PWU44231.1"/>
    <property type="molecule type" value="Genomic_DNA"/>
</dbReference>
<name>A0A317JTV8_9ACTN</name>
<dbReference type="Proteomes" id="UP000245683">
    <property type="component" value="Unassembled WGS sequence"/>
</dbReference>
<evidence type="ECO:0000313" key="2">
    <source>
        <dbReference type="EMBL" id="PWU44231.1"/>
    </source>
</evidence>
<dbReference type="RefSeq" id="WP_109947390.1">
    <property type="nucleotide sequence ID" value="NZ_QGGF01000616.1"/>
</dbReference>
<gene>
    <name evidence="2" type="ORF">DLJ46_27130</name>
</gene>
<feature type="transmembrane region" description="Helical" evidence="1">
    <location>
        <begin position="12"/>
        <end position="34"/>
    </location>
</feature>
<proteinExistence type="predicted"/>
<comment type="caution">
    <text evidence="2">The sequence shown here is derived from an EMBL/GenBank/DDBJ whole genome shotgun (WGS) entry which is preliminary data.</text>
</comment>
<evidence type="ECO:0000256" key="1">
    <source>
        <dbReference type="SAM" id="Phobius"/>
    </source>
</evidence>
<reference evidence="3" key="1">
    <citation type="submission" date="2018-05" db="EMBL/GenBank/DDBJ databases">
        <title>Micromonospora globispora sp. nov. and Micromonospora rugosa sp. nov., isolated from marine sediment.</title>
        <authorList>
            <person name="Carro L."/>
            <person name="Aysel V."/>
            <person name="Cetin D."/>
            <person name="Igual J.M."/>
            <person name="Klenk H.-P."/>
            <person name="Trujillo M.E."/>
            <person name="Sahin N."/>
        </authorList>
    </citation>
    <scope>NUCLEOTIDE SEQUENCE [LARGE SCALE GENOMIC DNA]</scope>
    <source>
        <strain evidence="3">S2904</strain>
    </source>
</reference>